<evidence type="ECO:0000313" key="6">
    <source>
        <dbReference type="ZFIN" id="ZDB-GENE-050522-94"/>
    </source>
</evidence>
<reference evidence="5" key="1">
    <citation type="journal article" date="2002" name="Proc. Natl. Acad. Sci. U.S.A.">
        <title>Generation and initial analysis of more than 15,000 full-length human and mouse cDNA sequences.</title>
        <authorList>
            <consortium name="Mammalian Gene Collection Program Team"/>
            <person name="Strausberg R.L."/>
            <person name="Feingold E.A."/>
            <person name="Grouse L.H."/>
            <person name="Derge J.G."/>
            <person name="Klausner R.D."/>
            <person name="Collins F.S."/>
            <person name="Wagner L."/>
            <person name="Shenmen C.M."/>
            <person name="Schuler G.D."/>
            <person name="Altschul S.F."/>
            <person name="Zeeberg B."/>
            <person name="Buetow K.H."/>
            <person name="Schaefer C.F."/>
            <person name="Bhat N.K."/>
            <person name="Hopkins R.F."/>
            <person name="Jordan H."/>
            <person name="Moore T."/>
            <person name="Max S.I."/>
            <person name="Wang J."/>
            <person name="Hsieh F."/>
            <person name="Diatchenko L."/>
            <person name="Marusina K."/>
            <person name="Farmer A.A."/>
            <person name="Rubin G.M."/>
            <person name="Hong L."/>
            <person name="Stapleton M."/>
            <person name="Soares M.B."/>
            <person name="Bonaldo M.F."/>
            <person name="Casavant T.L."/>
            <person name="Scheetz T.E."/>
            <person name="Brownstein M.J."/>
            <person name="Usdin T.B."/>
            <person name="Toshiyuki S."/>
            <person name="Carninci P."/>
            <person name="Prange C."/>
            <person name="Raha S.S."/>
            <person name="Loquellano N.A."/>
            <person name="Peters G.J."/>
            <person name="Abramson R.D."/>
            <person name="Mullahy S.J."/>
            <person name="Bosak S.A."/>
            <person name="McEwan P.J."/>
            <person name="McKernan K.J."/>
            <person name="Malek J.A."/>
            <person name="Gunaratne P.H."/>
            <person name="Richards S."/>
            <person name="Worley K.C."/>
            <person name="Hale S."/>
            <person name="Garcia A.M."/>
            <person name="Gay L.J."/>
            <person name="Hulyk S.W."/>
            <person name="Villalon D.K."/>
            <person name="Muzny D.M."/>
            <person name="Sodergren E.J."/>
            <person name="Lu X."/>
            <person name="Gibbs R.A."/>
            <person name="Fahey J."/>
            <person name="Helton E."/>
            <person name="Ketteman M."/>
            <person name="Madan A."/>
            <person name="Rodrigues S."/>
            <person name="Sanchez A."/>
            <person name="Whiting M."/>
            <person name="Madan A."/>
            <person name="Young A.C."/>
            <person name="Shevchenko Y."/>
            <person name="Bouffard G.G."/>
            <person name="Blakesley R.W."/>
            <person name="Touchman J.W."/>
            <person name="Green E.D."/>
            <person name="Dickson M.C."/>
            <person name="Rodriguez A.C."/>
            <person name="Grimwood J."/>
            <person name="Schmutz J."/>
            <person name="Myers R.M."/>
            <person name="Butterfield Y.S."/>
            <person name="Krzywinski M.I."/>
            <person name="Skalska U."/>
            <person name="Smailus D.E."/>
            <person name="Schnerch A."/>
            <person name="Schein J.E."/>
            <person name="Jones S.J."/>
            <person name="Marra M.A."/>
        </authorList>
    </citation>
    <scope>NUCLEOTIDE SEQUENCE</scope>
    <source>
        <strain evidence="5">Tuebingen</strain>
    </source>
</reference>
<dbReference type="AGR" id="ZFIN:ZDB-GENE-050522-94"/>
<dbReference type="InterPro" id="IPR011950">
    <property type="entry name" value="HAD-SF_hydro_IA_CTE7"/>
</dbReference>
<dbReference type="InterPro" id="IPR006439">
    <property type="entry name" value="HAD-SF_hydro_IA"/>
</dbReference>
<evidence type="ECO:0000256" key="2">
    <source>
        <dbReference type="ARBA" id="ARBA00022801"/>
    </source>
</evidence>
<dbReference type="Proteomes" id="UP000000437">
    <property type="component" value="Chromosome 13"/>
</dbReference>
<name>A0A8M1N6L1_DANRE</name>
<evidence type="ECO:0000313" key="5">
    <source>
        <dbReference type="RefSeq" id="NP_001018593.2"/>
    </source>
</evidence>
<evidence type="ECO:0000313" key="4">
    <source>
        <dbReference type="Proteomes" id="UP000000437"/>
    </source>
</evidence>
<dbReference type="CTD" id="140838"/>
<evidence type="ECO:0000256" key="3">
    <source>
        <dbReference type="ARBA" id="ARBA00022842"/>
    </source>
</evidence>
<dbReference type="EC" id="3.1.3.29" evidence="5"/>
<reference evidence="5" key="3">
    <citation type="submission" date="2025-08" db="UniProtKB">
        <authorList>
            <consortium name="RefSeq"/>
        </authorList>
    </citation>
    <scope>IDENTIFICATION</scope>
    <source>
        <strain evidence="5">Tuebingen</strain>
    </source>
</reference>
<organism evidence="4 5">
    <name type="scientific">Danio rerio</name>
    <name type="common">Zebrafish</name>
    <name type="synonym">Brachydanio rerio</name>
    <dbReference type="NCBI Taxonomy" id="7955"/>
    <lineage>
        <taxon>Eukaryota</taxon>
        <taxon>Metazoa</taxon>
        <taxon>Chordata</taxon>
        <taxon>Craniata</taxon>
        <taxon>Vertebrata</taxon>
        <taxon>Euteleostomi</taxon>
        <taxon>Actinopterygii</taxon>
        <taxon>Neopterygii</taxon>
        <taxon>Teleostei</taxon>
        <taxon>Ostariophysi</taxon>
        <taxon>Cypriniformes</taxon>
        <taxon>Danionidae</taxon>
        <taxon>Danioninae</taxon>
        <taxon>Danio</taxon>
    </lineage>
</organism>
<dbReference type="GO" id="GO:0019752">
    <property type="term" value="P:carboxylic acid metabolic process"/>
    <property type="evidence" value="ECO:0007669"/>
    <property type="project" value="UniProtKB-ARBA"/>
</dbReference>
<dbReference type="RefSeq" id="NP_001018593.2">
    <property type="nucleotide sequence ID" value="NM_001020757.2"/>
</dbReference>
<dbReference type="SFLD" id="SFLDG01135">
    <property type="entry name" value="C1.5.6:_HAD__Beta-PGM__Phospha"/>
    <property type="match status" value="1"/>
</dbReference>
<accession>A0A8M1N6L1</accession>
<dbReference type="NCBIfam" id="TIGR02253">
    <property type="entry name" value="CTE7"/>
    <property type="match status" value="1"/>
</dbReference>
<dbReference type="NCBIfam" id="TIGR01549">
    <property type="entry name" value="HAD-SF-IA-v1"/>
    <property type="match status" value="1"/>
</dbReference>
<reference evidence="5" key="2">
    <citation type="journal article" date="2011" name="Brief. Bioinform.">
        <title>Phylogenetic-based propagation of functional annotations within the Gene Ontology consortium.</title>
        <authorList>
            <person name="Gaudet P."/>
            <person name="Livstone M.S."/>
            <person name="Lewis S.E."/>
            <person name="Thomas P.D."/>
        </authorList>
    </citation>
    <scope>NUCLEOTIDE SEQUENCE</scope>
    <source>
        <strain evidence="5">Tuebingen</strain>
    </source>
</reference>
<dbReference type="CDD" id="cd04305">
    <property type="entry name" value="HAD_Neu5Ac-Pase_like"/>
    <property type="match status" value="1"/>
</dbReference>
<sequence>MMGSRGVLSIIFDLDNTLIDTAGAGRTAIQKVCELLKSTHVQESHIRDICERFLRKLLQESFDPSEGKTIDDVRIQHWCEALQETPGTDPDPALASRCYYTWKNTRLQALSLSSEVRALLEELQKNYKLLLLTNGDTQTQREKIEAVRCEGLFSLVVVGGDHPEQKPARSIFTHCFESAGVRPQDCIMVGDSLTTDIQGGVNAGVRATVWINAGSKSLPQDSVTPDYTLPTVLHLKEVLAQLA</sequence>
<keyword evidence="3" id="KW-0460">Magnesium</keyword>
<dbReference type="InterPro" id="IPR051400">
    <property type="entry name" value="HAD-like_hydrolase"/>
</dbReference>
<evidence type="ECO:0000256" key="1">
    <source>
        <dbReference type="ARBA" id="ARBA00001946"/>
    </source>
</evidence>
<gene>
    <name evidence="5 6" type="primary">nanp</name>
    <name evidence="5" type="synonym">zgc:111947</name>
</gene>
<dbReference type="SUPFAM" id="SSF56784">
    <property type="entry name" value="HAD-like"/>
    <property type="match status" value="1"/>
</dbReference>
<dbReference type="InterPro" id="IPR041492">
    <property type="entry name" value="HAD_2"/>
</dbReference>
<keyword evidence="2" id="KW-0378">Hydrolase</keyword>
<dbReference type="PANTHER" id="PTHR46470:SF3">
    <property type="entry name" value="N-ACYLNEURAMINATE-9-PHOSPHATASE"/>
    <property type="match status" value="1"/>
</dbReference>
<protein>
    <submittedName>
        <fullName evidence="5">N-acylneuraminate-9-phosphatase</fullName>
        <ecNumber evidence="5">3.1.3.29</ecNumber>
    </submittedName>
</protein>
<dbReference type="ZFIN" id="ZDB-GENE-050522-94">
    <property type="gene designation" value="nanp"/>
</dbReference>
<keyword evidence="4" id="KW-1185">Reference proteome</keyword>
<dbReference type="InterPro" id="IPR036412">
    <property type="entry name" value="HAD-like_sf"/>
</dbReference>
<comment type="cofactor">
    <cofactor evidence="1">
        <name>Mg(2+)</name>
        <dbReference type="ChEBI" id="CHEBI:18420"/>
    </cofactor>
</comment>
<dbReference type="SFLD" id="SFLDS00003">
    <property type="entry name" value="Haloacid_Dehalogenase"/>
    <property type="match status" value="1"/>
</dbReference>
<dbReference type="AlphaFoldDB" id="A0A8M1N6L1"/>
<dbReference type="Gene3D" id="1.20.120.710">
    <property type="entry name" value="Haloacid dehalogenase hydrolase-like domain"/>
    <property type="match status" value="1"/>
</dbReference>
<proteinExistence type="predicted"/>
<dbReference type="Pfam" id="PF13419">
    <property type="entry name" value="HAD_2"/>
    <property type="match status" value="1"/>
</dbReference>
<dbReference type="PANTHER" id="PTHR46470">
    <property type="entry name" value="N-ACYLNEURAMINATE-9-PHOSPHATASE"/>
    <property type="match status" value="1"/>
</dbReference>
<dbReference type="KEGG" id="dre:553795"/>
<dbReference type="InterPro" id="IPR023214">
    <property type="entry name" value="HAD_sf"/>
</dbReference>
<dbReference type="SFLD" id="SFLDG01129">
    <property type="entry name" value="C1.5:_HAD__Beta-PGM__Phosphata"/>
    <property type="match status" value="1"/>
</dbReference>
<dbReference type="GO" id="GO:0050124">
    <property type="term" value="F:N-acylneuraminate-9-phosphatase activity"/>
    <property type="evidence" value="ECO:0007669"/>
    <property type="project" value="UniProtKB-EC"/>
</dbReference>
<dbReference type="Gene3D" id="3.40.50.1000">
    <property type="entry name" value="HAD superfamily/HAD-like"/>
    <property type="match status" value="1"/>
</dbReference>